<keyword evidence="7 10" id="KW-0472">Membrane</keyword>
<evidence type="ECO:0000259" key="11">
    <source>
        <dbReference type="PROSITE" id="PS50109"/>
    </source>
</evidence>
<dbReference type="EMBL" id="VBOY01000055">
    <property type="protein sequence ID" value="TMQ66509.1"/>
    <property type="molecule type" value="Genomic_DNA"/>
</dbReference>
<evidence type="ECO:0000256" key="9">
    <source>
        <dbReference type="SAM" id="MobiDB-lite"/>
    </source>
</evidence>
<proteinExistence type="predicted"/>
<keyword evidence="4" id="KW-0808">Transferase</keyword>
<evidence type="ECO:0000256" key="7">
    <source>
        <dbReference type="ARBA" id="ARBA00023136"/>
    </source>
</evidence>
<keyword evidence="10" id="KW-1133">Transmembrane helix</keyword>
<keyword evidence="8" id="KW-0175">Coiled coil</keyword>
<dbReference type="PANTHER" id="PTHR43047:SF72">
    <property type="entry name" value="OSMOSENSING HISTIDINE PROTEIN KINASE SLN1"/>
    <property type="match status" value="1"/>
</dbReference>
<dbReference type="Pfam" id="PF02518">
    <property type="entry name" value="HATPase_c"/>
    <property type="match status" value="1"/>
</dbReference>
<dbReference type="SUPFAM" id="SSF47384">
    <property type="entry name" value="Homodimeric domain of signal transducing histidine kinase"/>
    <property type="match status" value="1"/>
</dbReference>
<dbReference type="PANTHER" id="PTHR43047">
    <property type="entry name" value="TWO-COMPONENT HISTIDINE PROTEIN KINASE"/>
    <property type="match status" value="1"/>
</dbReference>
<dbReference type="GO" id="GO:0005886">
    <property type="term" value="C:plasma membrane"/>
    <property type="evidence" value="ECO:0007669"/>
    <property type="project" value="TreeGrafter"/>
</dbReference>
<feature type="coiled-coil region" evidence="8">
    <location>
        <begin position="100"/>
        <end position="127"/>
    </location>
</feature>
<keyword evidence="5 12" id="KW-0418">Kinase</keyword>
<evidence type="ECO:0000256" key="10">
    <source>
        <dbReference type="SAM" id="Phobius"/>
    </source>
</evidence>
<dbReference type="CDD" id="cd00082">
    <property type="entry name" value="HisKA"/>
    <property type="match status" value="1"/>
</dbReference>
<dbReference type="Gene3D" id="1.10.287.130">
    <property type="match status" value="1"/>
</dbReference>
<dbReference type="InterPro" id="IPR036097">
    <property type="entry name" value="HisK_dim/P_sf"/>
</dbReference>
<evidence type="ECO:0000313" key="13">
    <source>
        <dbReference type="Proteomes" id="UP000316609"/>
    </source>
</evidence>
<comment type="caution">
    <text evidence="12">The sequence shown here is derived from an EMBL/GenBank/DDBJ whole genome shotgun (WGS) entry which is preliminary data.</text>
</comment>
<dbReference type="CDD" id="cd00075">
    <property type="entry name" value="HATPase"/>
    <property type="match status" value="1"/>
</dbReference>
<organism evidence="12 13">
    <name type="scientific">Eiseniibacteriota bacterium</name>
    <dbReference type="NCBI Taxonomy" id="2212470"/>
    <lineage>
        <taxon>Bacteria</taxon>
        <taxon>Candidatus Eiseniibacteriota</taxon>
    </lineage>
</organism>
<dbReference type="Pfam" id="PF00512">
    <property type="entry name" value="HisKA"/>
    <property type="match status" value="1"/>
</dbReference>
<dbReference type="Proteomes" id="UP000316609">
    <property type="component" value="Unassembled WGS sequence"/>
</dbReference>
<comment type="catalytic activity">
    <reaction evidence="1">
        <text>ATP + protein L-histidine = ADP + protein N-phospho-L-histidine.</text>
        <dbReference type="EC" id="2.7.13.3"/>
    </reaction>
</comment>
<evidence type="ECO:0000256" key="3">
    <source>
        <dbReference type="ARBA" id="ARBA00022553"/>
    </source>
</evidence>
<keyword evidence="6" id="KW-0902">Two-component regulatory system</keyword>
<dbReference type="SMART" id="SM00387">
    <property type="entry name" value="HATPase_c"/>
    <property type="match status" value="1"/>
</dbReference>
<feature type="domain" description="Histidine kinase" evidence="11">
    <location>
        <begin position="319"/>
        <end position="538"/>
    </location>
</feature>
<dbReference type="InterPro" id="IPR036890">
    <property type="entry name" value="HATPase_C_sf"/>
</dbReference>
<dbReference type="PRINTS" id="PR00344">
    <property type="entry name" value="BCTRLSENSOR"/>
</dbReference>
<dbReference type="SMART" id="SM00388">
    <property type="entry name" value="HisKA"/>
    <property type="match status" value="1"/>
</dbReference>
<name>A0A538TSA9_UNCEI</name>
<evidence type="ECO:0000313" key="12">
    <source>
        <dbReference type="EMBL" id="TMQ66509.1"/>
    </source>
</evidence>
<dbReference type="PROSITE" id="PS50109">
    <property type="entry name" value="HIS_KIN"/>
    <property type="match status" value="1"/>
</dbReference>
<feature type="transmembrane region" description="Helical" evidence="10">
    <location>
        <begin position="44"/>
        <end position="68"/>
    </location>
</feature>
<evidence type="ECO:0000256" key="2">
    <source>
        <dbReference type="ARBA" id="ARBA00012438"/>
    </source>
</evidence>
<dbReference type="FunFam" id="1.10.287.130:FF:000001">
    <property type="entry name" value="Two-component sensor histidine kinase"/>
    <property type="match status" value="1"/>
</dbReference>
<dbReference type="Pfam" id="PF13185">
    <property type="entry name" value="GAF_2"/>
    <property type="match status" value="1"/>
</dbReference>
<dbReference type="SUPFAM" id="SSF55781">
    <property type="entry name" value="GAF domain-like"/>
    <property type="match status" value="1"/>
</dbReference>
<dbReference type="SUPFAM" id="SSF55874">
    <property type="entry name" value="ATPase domain of HSP90 chaperone/DNA topoisomerase II/histidine kinase"/>
    <property type="match status" value="1"/>
</dbReference>
<dbReference type="EC" id="2.7.13.3" evidence="2"/>
<dbReference type="SMART" id="SM00065">
    <property type="entry name" value="GAF"/>
    <property type="match status" value="1"/>
</dbReference>
<sequence>MGSLRKPRLGADTHGVPPLGRDPRGSRMNVSSRLTLARVDRHNWWLWAVTFSVLIAMTVTIPVLYVPLLDINNSYDQWIRDGYYAGVGLAGLVIVFCLYLVLKQNQLNQIRRALQREQGEHEDMRTRLSEISSLFGMATTLNLQLRLDTILEIIVRRVVSALDAQQASVMIYNPETGVLETRAAYGLESEFCRNGRVRMGEGIAGWVAQRQQGVLLGADETNQDFRQHFKRERHITSALSLPLRVGDRCVGVLNVNRINYPVPFQEHHQDILRLFAEHVGSVVERAELMERLAARTQALEASNFQLSEMNRMKDTFLSTASHELKTPLTSVIAYAEMLRSSRERLSNDQQDEFLRRLHNEANTLLSLIDDILDLSRLENGKLVLVRELHSINEVVRGAIETGRPMAEKYRVTLEESLDAGLPELVIDDGKMRQVVVNLIVNAIKFTPPGSRVTVRTCADGEFVVVEVNDRGPGVAPAEAAHIFELFGQGTHPNDKRGSGLGIGLHLVKRITELHGGHVGLESQVGQGSTFWLRLPIAPSAVQAEAA</sequence>
<keyword evidence="10" id="KW-0812">Transmembrane</keyword>
<dbReference type="Gene3D" id="3.30.565.10">
    <property type="entry name" value="Histidine kinase-like ATPase, C-terminal domain"/>
    <property type="match status" value="1"/>
</dbReference>
<dbReference type="InterPro" id="IPR003018">
    <property type="entry name" value="GAF"/>
</dbReference>
<dbReference type="InterPro" id="IPR003594">
    <property type="entry name" value="HATPase_dom"/>
</dbReference>
<accession>A0A538TSA9</accession>
<evidence type="ECO:0000256" key="4">
    <source>
        <dbReference type="ARBA" id="ARBA00022679"/>
    </source>
</evidence>
<reference evidence="12 13" key="1">
    <citation type="journal article" date="2019" name="Nat. Microbiol.">
        <title>Mediterranean grassland soil C-N compound turnover is dependent on rainfall and depth, and is mediated by genomically divergent microorganisms.</title>
        <authorList>
            <person name="Diamond S."/>
            <person name="Andeer P.F."/>
            <person name="Li Z."/>
            <person name="Crits-Christoph A."/>
            <person name="Burstein D."/>
            <person name="Anantharaman K."/>
            <person name="Lane K.R."/>
            <person name="Thomas B.C."/>
            <person name="Pan C."/>
            <person name="Northen T.R."/>
            <person name="Banfield J.F."/>
        </authorList>
    </citation>
    <scope>NUCLEOTIDE SEQUENCE [LARGE SCALE GENOMIC DNA]</scope>
    <source>
        <strain evidence="12">WS_8</strain>
    </source>
</reference>
<dbReference type="InterPro" id="IPR005467">
    <property type="entry name" value="His_kinase_dom"/>
</dbReference>
<feature type="transmembrane region" description="Helical" evidence="10">
    <location>
        <begin position="83"/>
        <end position="102"/>
    </location>
</feature>
<dbReference type="GO" id="GO:0000155">
    <property type="term" value="F:phosphorelay sensor kinase activity"/>
    <property type="evidence" value="ECO:0007669"/>
    <property type="project" value="InterPro"/>
</dbReference>
<dbReference type="InterPro" id="IPR003661">
    <property type="entry name" value="HisK_dim/P_dom"/>
</dbReference>
<gene>
    <name evidence="12" type="ORF">E6K78_06275</name>
</gene>
<dbReference type="FunFam" id="3.30.565.10:FF:000006">
    <property type="entry name" value="Sensor histidine kinase WalK"/>
    <property type="match status" value="1"/>
</dbReference>
<dbReference type="Gene3D" id="3.30.450.40">
    <property type="match status" value="1"/>
</dbReference>
<dbReference type="InterPro" id="IPR029016">
    <property type="entry name" value="GAF-like_dom_sf"/>
</dbReference>
<evidence type="ECO:0000256" key="5">
    <source>
        <dbReference type="ARBA" id="ARBA00022777"/>
    </source>
</evidence>
<dbReference type="GO" id="GO:0009927">
    <property type="term" value="F:histidine phosphotransfer kinase activity"/>
    <property type="evidence" value="ECO:0007669"/>
    <property type="project" value="TreeGrafter"/>
</dbReference>
<keyword evidence="3" id="KW-0597">Phosphoprotein</keyword>
<feature type="region of interest" description="Disordered" evidence="9">
    <location>
        <begin position="1"/>
        <end position="27"/>
    </location>
</feature>
<dbReference type="AlphaFoldDB" id="A0A538TSA9"/>
<protein>
    <recommendedName>
        <fullName evidence="2">histidine kinase</fullName>
        <ecNumber evidence="2">2.7.13.3</ecNumber>
    </recommendedName>
</protein>
<dbReference type="InterPro" id="IPR004358">
    <property type="entry name" value="Sig_transdc_His_kin-like_C"/>
</dbReference>
<evidence type="ECO:0000256" key="8">
    <source>
        <dbReference type="SAM" id="Coils"/>
    </source>
</evidence>
<evidence type="ECO:0000256" key="1">
    <source>
        <dbReference type="ARBA" id="ARBA00000085"/>
    </source>
</evidence>
<evidence type="ECO:0000256" key="6">
    <source>
        <dbReference type="ARBA" id="ARBA00023012"/>
    </source>
</evidence>